<evidence type="ECO:0000256" key="1">
    <source>
        <dbReference type="SAM" id="MobiDB-lite"/>
    </source>
</evidence>
<name>A0A498LFR3_LABRO</name>
<sequence length="76" mass="8857">MSSYQKTKLEYERIKEERAHKREEFLKDKAQREEALKKYEEKKIATYQLLKRKNQEGSAQPQSAYGATAAKDSSSA</sequence>
<accession>A0A498LFR3</accession>
<comment type="caution">
    <text evidence="2">The sequence shown here is derived from an EMBL/GenBank/DDBJ whole genome shotgun (WGS) entry which is preliminary data.</text>
</comment>
<reference evidence="2 3" key="1">
    <citation type="submission" date="2018-03" db="EMBL/GenBank/DDBJ databases">
        <title>Draft genome sequence of Rohu Carp (Labeo rohita).</title>
        <authorList>
            <person name="Das P."/>
            <person name="Kushwaha B."/>
            <person name="Joshi C.G."/>
            <person name="Kumar D."/>
            <person name="Nagpure N.S."/>
            <person name="Sahoo L."/>
            <person name="Das S.P."/>
            <person name="Bit A."/>
            <person name="Patnaik S."/>
            <person name="Meher P.K."/>
            <person name="Jayasankar P."/>
            <person name="Koringa P.G."/>
            <person name="Patel N.V."/>
            <person name="Hinsu A.T."/>
            <person name="Kumar R."/>
            <person name="Pandey M."/>
            <person name="Agarwal S."/>
            <person name="Srivastava S."/>
            <person name="Singh M."/>
            <person name="Iquebal M.A."/>
            <person name="Jaiswal S."/>
            <person name="Angadi U.B."/>
            <person name="Kumar N."/>
            <person name="Raza M."/>
            <person name="Shah T.M."/>
            <person name="Rai A."/>
            <person name="Jena J.K."/>
        </authorList>
    </citation>
    <scope>NUCLEOTIDE SEQUENCE [LARGE SCALE GENOMIC DNA]</scope>
    <source>
        <strain evidence="2">DASCIFA01</strain>
        <tissue evidence="2">Testis</tissue>
    </source>
</reference>
<evidence type="ECO:0000313" key="3">
    <source>
        <dbReference type="Proteomes" id="UP000290572"/>
    </source>
</evidence>
<organism evidence="2 3">
    <name type="scientific">Labeo rohita</name>
    <name type="common">Indian major carp</name>
    <name type="synonym">Cyprinus rohita</name>
    <dbReference type="NCBI Taxonomy" id="84645"/>
    <lineage>
        <taxon>Eukaryota</taxon>
        <taxon>Metazoa</taxon>
        <taxon>Chordata</taxon>
        <taxon>Craniata</taxon>
        <taxon>Vertebrata</taxon>
        <taxon>Euteleostomi</taxon>
        <taxon>Actinopterygii</taxon>
        <taxon>Neopterygii</taxon>
        <taxon>Teleostei</taxon>
        <taxon>Ostariophysi</taxon>
        <taxon>Cypriniformes</taxon>
        <taxon>Cyprinidae</taxon>
        <taxon>Labeoninae</taxon>
        <taxon>Labeonini</taxon>
        <taxon>Labeo</taxon>
    </lineage>
</organism>
<keyword evidence="3" id="KW-1185">Reference proteome</keyword>
<dbReference type="STRING" id="84645.A0A498LFR3"/>
<feature type="compositionally biased region" description="Polar residues" evidence="1">
    <location>
        <begin position="56"/>
        <end position="76"/>
    </location>
</feature>
<gene>
    <name evidence="2" type="ORF">ROHU_013090</name>
</gene>
<dbReference type="AlphaFoldDB" id="A0A498LFR3"/>
<proteinExistence type="predicted"/>
<dbReference type="Proteomes" id="UP000290572">
    <property type="component" value="Unassembled WGS sequence"/>
</dbReference>
<evidence type="ECO:0000313" key="2">
    <source>
        <dbReference type="EMBL" id="RXN04245.1"/>
    </source>
</evidence>
<dbReference type="EMBL" id="QBIY01013456">
    <property type="protein sequence ID" value="RXN04245.1"/>
    <property type="molecule type" value="Genomic_DNA"/>
</dbReference>
<feature type="region of interest" description="Disordered" evidence="1">
    <location>
        <begin position="53"/>
        <end position="76"/>
    </location>
</feature>
<protein>
    <submittedName>
        <fullName evidence="2">Thyroid transcription factor 1-associated 26-like protein</fullName>
    </submittedName>
</protein>